<accession>A0A1R1Y695</accession>
<proteinExistence type="predicted"/>
<keyword evidence="3" id="KW-1185">Reference proteome</keyword>
<evidence type="ECO:0000256" key="1">
    <source>
        <dbReference type="SAM" id="MobiDB-lite"/>
    </source>
</evidence>
<feature type="region of interest" description="Disordered" evidence="1">
    <location>
        <begin position="88"/>
        <end position="115"/>
    </location>
</feature>
<sequence>MKDSDFIKKDLKYVPFITMDSFNTGKLYILKSFSFSPTHCTSSFEIDCLINDSEIQNELPKIPNQNVIDSIGIEFSNDEYNPDVSISAFNETNDQPKKKKTRKIQTPYQQKPENQEMDIESGIELLDDIIFEIISQNEFLTTQEHSLKTYKKNFHSHHFFIPSNTELGYILSGESVQKLWSLFNFLGPVITKDKIEQINLSKLVNIIQISCSICEFVNLRKAFKNIDSETAKKSNISDLETRIEPDNNEDSTFGIYDYLTININCIKSSILIFELISGGYLTKKSCSELMLDSLVKSVSYVQTESALTIFELHPNEDVNNKRQKIFEKNPTSK</sequence>
<evidence type="ECO:0000313" key="3">
    <source>
        <dbReference type="Proteomes" id="UP000187429"/>
    </source>
</evidence>
<evidence type="ECO:0000313" key="2">
    <source>
        <dbReference type="EMBL" id="OMJ22472.1"/>
    </source>
</evidence>
<dbReference type="Proteomes" id="UP000187429">
    <property type="component" value="Unassembled WGS sequence"/>
</dbReference>
<reference evidence="3" key="1">
    <citation type="submission" date="2017-01" db="EMBL/GenBank/DDBJ databases">
        <authorList>
            <person name="Wang Y."/>
            <person name="White M."/>
            <person name="Kvist S."/>
            <person name="Moncalvo J.-M."/>
        </authorList>
    </citation>
    <scope>NUCLEOTIDE SEQUENCE [LARGE SCALE GENOMIC DNA]</scope>
    <source>
        <strain evidence="3">ID-206-W2</strain>
    </source>
</reference>
<name>A0A1R1Y695_9FUNG</name>
<dbReference type="EMBL" id="LSSM01002249">
    <property type="protein sequence ID" value="OMJ22472.1"/>
    <property type="molecule type" value="Genomic_DNA"/>
</dbReference>
<protein>
    <submittedName>
        <fullName evidence="2">Uncharacterized protein</fullName>
    </submittedName>
</protein>
<dbReference type="AlphaFoldDB" id="A0A1R1Y695"/>
<gene>
    <name evidence="2" type="ORF">AYI69_g5382</name>
</gene>
<dbReference type="OrthoDB" id="5628931at2759"/>
<comment type="caution">
    <text evidence="2">The sequence shown here is derived from an EMBL/GenBank/DDBJ whole genome shotgun (WGS) entry which is preliminary data.</text>
</comment>
<organism evidence="2 3">
    <name type="scientific">Smittium culicis</name>
    <dbReference type="NCBI Taxonomy" id="133412"/>
    <lineage>
        <taxon>Eukaryota</taxon>
        <taxon>Fungi</taxon>
        <taxon>Fungi incertae sedis</taxon>
        <taxon>Zoopagomycota</taxon>
        <taxon>Kickxellomycotina</taxon>
        <taxon>Harpellomycetes</taxon>
        <taxon>Harpellales</taxon>
        <taxon>Legeriomycetaceae</taxon>
        <taxon>Smittium</taxon>
    </lineage>
</organism>